<keyword evidence="11 15" id="KW-0057">Aromatic amino acid biosynthesis</keyword>
<keyword evidence="8 15" id="KW-0028">Amino-acid biosynthesis</keyword>
<accession>A0A6N2QYR6</accession>
<evidence type="ECO:0000256" key="6">
    <source>
        <dbReference type="ARBA" id="ARBA00009982"/>
    </source>
</evidence>
<evidence type="ECO:0000256" key="1">
    <source>
        <dbReference type="ARBA" id="ARBA00001633"/>
    </source>
</evidence>
<dbReference type="InterPro" id="IPR036052">
    <property type="entry name" value="TrpB-like_PALP_sf"/>
</dbReference>
<evidence type="ECO:0000256" key="2">
    <source>
        <dbReference type="ARBA" id="ARBA00001933"/>
    </source>
</evidence>
<keyword evidence="9 15" id="KW-0822">Tryptophan biosynthesis</keyword>
<dbReference type="CDD" id="cd06446">
    <property type="entry name" value="Trp-synth_B"/>
    <property type="match status" value="1"/>
</dbReference>
<evidence type="ECO:0000256" key="9">
    <source>
        <dbReference type="ARBA" id="ARBA00022822"/>
    </source>
</evidence>
<dbReference type="PANTHER" id="PTHR48077">
    <property type="entry name" value="TRYPTOPHAN SYNTHASE-RELATED"/>
    <property type="match status" value="1"/>
</dbReference>
<dbReference type="Pfam" id="PF00291">
    <property type="entry name" value="PALP"/>
    <property type="match status" value="1"/>
</dbReference>
<gene>
    <name evidence="14 19" type="primary">trpB</name>
    <name evidence="15" type="synonym">trpC</name>
    <name evidence="19" type="ORF">AOLFYP35_00097</name>
</gene>
<comment type="catalytic activity">
    <reaction evidence="13 14">
        <text>(1S,2R)-1-C-(indol-3-yl)glycerol 3-phosphate + L-serine = D-glyceraldehyde 3-phosphate + L-tryptophan + H2O</text>
        <dbReference type="Rhea" id="RHEA:10532"/>
        <dbReference type="ChEBI" id="CHEBI:15377"/>
        <dbReference type="ChEBI" id="CHEBI:33384"/>
        <dbReference type="ChEBI" id="CHEBI:57912"/>
        <dbReference type="ChEBI" id="CHEBI:58866"/>
        <dbReference type="ChEBI" id="CHEBI:59776"/>
        <dbReference type="EC" id="4.2.1.20"/>
    </reaction>
</comment>
<keyword evidence="15" id="KW-0210">Decarboxylase</keyword>
<evidence type="ECO:0000256" key="11">
    <source>
        <dbReference type="ARBA" id="ARBA00023141"/>
    </source>
</evidence>
<comment type="pathway">
    <text evidence="5 14">Amino-acid biosynthesis; L-tryptophan biosynthesis; L-tryptophan from chorismate: step 5/5.</text>
</comment>
<feature type="domain" description="Indole-3-glycerol phosphate synthase" evidence="17">
    <location>
        <begin position="20"/>
        <end position="277"/>
    </location>
</feature>
<dbReference type="InterPro" id="IPR001926">
    <property type="entry name" value="TrpB-like_PALP"/>
</dbReference>
<comment type="catalytic activity">
    <reaction evidence="1 15">
        <text>1-(2-carboxyphenylamino)-1-deoxy-D-ribulose 5-phosphate + H(+) = (1S,2R)-1-C-(indol-3-yl)glycerol 3-phosphate + CO2 + H2O</text>
        <dbReference type="Rhea" id="RHEA:23476"/>
        <dbReference type="ChEBI" id="CHEBI:15377"/>
        <dbReference type="ChEBI" id="CHEBI:15378"/>
        <dbReference type="ChEBI" id="CHEBI:16526"/>
        <dbReference type="ChEBI" id="CHEBI:58613"/>
        <dbReference type="ChEBI" id="CHEBI:58866"/>
        <dbReference type="EC" id="4.1.1.48"/>
    </reaction>
</comment>
<evidence type="ECO:0000256" key="3">
    <source>
        <dbReference type="ARBA" id="ARBA00002786"/>
    </source>
</evidence>
<evidence type="ECO:0000313" key="19">
    <source>
        <dbReference type="EMBL" id="VYS73684.1"/>
    </source>
</evidence>
<dbReference type="InterPro" id="IPR013785">
    <property type="entry name" value="Aldolase_TIM"/>
</dbReference>
<dbReference type="PROSITE" id="PS00168">
    <property type="entry name" value="TRP_SYNTHASE_BETA"/>
    <property type="match status" value="1"/>
</dbReference>
<reference evidence="19" key="1">
    <citation type="submission" date="2019-11" db="EMBL/GenBank/DDBJ databases">
        <authorList>
            <person name="Feng L."/>
        </authorList>
    </citation>
    <scope>NUCLEOTIDE SEQUENCE</scope>
    <source>
        <strain evidence="19">AodontolyticusLFYP35</strain>
    </source>
</reference>
<sequence>MNQPSFSPISTRLRETGTVLDSIVAQRRTRLPELHEAYGHIDPLTLPRSTRSFEDALRTRRYDEQVGFQPRPTGPAIIMECKSASPTLGTIIEGAYSPRLLARAYSRYAAAISVLTEPDRFNGNFADVDEVRDEVNQPVLCKDFIIDPIQITAARTHGADAILLMLSVLDDQDYTELSLAAHRLGLDVLTEVDSEEDMHRAQRLGARIIGINNRDLRTLQIDITRTQKLAPLAPKGAVIVGESGVHSHDDVMALAPYVDALLVGSSLSGSDDPTQAAWEITGGQPSAGHAFLEEAALHTSWRPYSSERLGAKTEATNNEETPERPTKLSPYFGQFGGQYVPELLIPALDQLEEAFVQAIDDPTFIDEINTLLHQFLGRPTPVTELRNLPGGGARIFLKREDLVHGGAHKGNQVLGQALLAKRMGKTRIIAETGAGQHGTATAMVCALLGLECTIYMGAVDVVRQAPNVERMELMGATVVPVTAGSGTLKDAVNEALRDWTATFKTSHYLLGTAAGPHPFPTMVREFHRIISTEARAQILAQTGALPDAVIACVGGGSNAIGMFADFIDDPSVALYGVEPAGEGLNSGHHGAAIHEGKVGVLHGARSYLMRTDEGQVEESYSISAGLDYPGVGPQHAYLAASGRAHYVGITDDEAVKAFIDLSRHEGIIPAMESSHALAYALKMARELKDTGHTEGLDTREGHVPTLLVCLSGRGDKDLDQVRERLGGSFSRDGAVARAAELVAQERAGFGTHRTHSYDLGSSKEER</sequence>
<evidence type="ECO:0000259" key="17">
    <source>
        <dbReference type="Pfam" id="PF00218"/>
    </source>
</evidence>
<feature type="modified residue" description="N6-(pyridoxal phosphate)lysine" evidence="14">
    <location>
        <position position="409"/>
    </location>
</feature>
<comment type="pathway">
    <text evidence="4 15">Amino-acid biosynthesis; L-tryptophan biosynthesis; L-tryptophan from chorismate: step 4/5.</text>
</comment>
<dbReference type="GO" id="GO:0004425">
    <property type="term" value="F:indole-3-glycerol-phosphate synthase activity"/>
    <property type="evidence" value="ECO:0007669"/>
    <property type="project" value="UniProtKB-UniRule"/>
</dbReference>
<proteinExistence type="inferred from homology"/>
<evidence type="ECO:0000256" key="13">
    <source>
        <dbReference type="ARBA" id="ARBA00049047"/>
    </source>
</evidence>
<keyword evidence="12 15" id="KW-0456">Lyase</keyword>
<dbReference type="InterPro" id="IPR006654">
    <property type="entry name" value="Trp_synth_beta"/>
</dbReference>
<evidence type="ECO:0000256" key="8">
    <source>
        <dbReference type="ARBA" id="ARBA00022605"/>
    </source>
</evidence>
<dbReference type="Gene3D" id="3.40.50.1100">
    <property type="match status" value="2"/>
</dbReference>
<dbReference type="EMBL" id="CACRSM010000001">
    <property type="protein sequence ID" value="VYS73684.1"/>
    <property type="molecule type" value="Genomic_DNA"/>
</dbReference>
<evidence type="ECO:0000256" key="5">
    <source>
        <dbReference type="ARBA" id="ARBA00004733"/>
    </source>
</evidence>
<keyword evidence="10 14" id="KW-0663">Pyridoxal phosphate</keyword>
<dbReference type="NCBIfam" id="TIGR00263">
    <property type="entry name" value="trpB"/>
    <property type="match status" value="1"/>
</dbReference>
<evidence type="ECO:0000256" key="10">
    <source>
        <dbReference type="ARBA" id="ARBA00022898"/>
    </source>
</evidence>
<evidence type="ECO:0000256" key="12">
    <source>
        <dbReference type="ARBA" id="ARBA00023239"/>
    </source>
</evidence>
<dbReference type="EC" id="4.1.1.48" evidence="15"/>
<organism evidence="19">
    <name type="scientific">Schaalia odontolytica</name>
    <dbReference type="NCBI Taxonomy" id="1660"/>
    <lineage>
        <taxon>Bacteria</taxon>
        <taxon>Bacillati</taxon>
        <taxon>Actinomycetota</taxon>
        <taxon>Actinomycetes</taxon>
        <taxon>Actinomycetales</taxon>
        <taxon>Actinomycetaceae</taxon>
        <taxon>Schaalia</taxon>
    </lineage>
</organism>
<evidence type="ECO:0000259" key="18">
    <source>
        <dbReference type="Pfam" id="PF00291"/>
    </source>
</evidence>
<dbReference type="InterPro" id="IPR013798">
    <property type="entry name" value="Indole-3-glycerol_P_synth_dom"/>
</dbReference>
<comment type="cofactor">
    <cofactor evidence="2 14">
        <name>pyridoxal 5'-phosphate</name>
        <dbReference type="ChEBI" id="CHEBI:597326"/>
    </cofactor>
</comment>
<dbReference type="PROSITE" id="PS00614">
    <property type="entry name" value="IGPS"/>
    <property type="match status" value="1"/>
</dbReference>
<protein>
    <recommendedName>
        <fullName evidence="14 15">Multifunctional fusion protein</fullName>
    </recommendedName>
    <domain>
        <recommendedName>
            <fullName evidence="15">Indole-3-glycerol phosphate synthase</fullName>
            <shortName evidence="15">IGPS</shortName>
            <ecNumber evidence="15">4.1.1.48</ecNumber>
        </recommendedName>
    </domain>
    <domain>
        <recommendedName>
            <fullName evidence="14">Tryptophan synthase beta chain</fullName>
            <ecNumber evidence="14">4.2.1.20</ecNumber>
        </recommendedName>
    </domain>
</protein>
<dbReference type="CDD" id="cd00331">
    <property type="entry name" value="IGPS"/>
    <property type="match status" value="1"/>
</dbReference>
<dbReference type="HAMAP" id="MF_00133">
    <property type="entry name" value="Trp_synth_beta"/>
    <property type="match status" value="1"/>
</dbReference>
<comment type="similarity">
    <text evidence="6 14">Belongs to the TrpB family.</text>
</comment>
<evidence type="ECO:0000256" key="14">
    <source>
        <dbReference type="HAMAP-Rule" id="MF_00133"/>
    </source>
</evidence>
<dbReference type="SUPFAM" id="SSF53686">
    <property type="entry name" value="Tryptophan synthase beta subunit-like PLP-dependent enzymes"/>
    <property type="match status" value="1"/>
</dbReference>
<dbReference type="UniPathway" id="UPA00035">
    <property type="reaction ID" value="UER00043"/>
</dbReference>
<evidence type="ECO:0000256" key="15">
    <source>
        <dbReference type="HAMAP-Rule" id="MF_00134"/>
    </source>
</evidence>
<dbReference type="FunFam" id="3.40.50.1100:FF:000004">
    <property type="entry name" value="Tryptophan synthase beta chain"/>
    <property type="match status" value="1"/>
</dbReference>
<dbReference type="InterPro" id="IPR001468">
    <property type="entry name" value="Indole-3-GlycerolPSynthase_CS"/>
</dbReference>
<dbReference type="GO" id="GO:0004834">
    <property type="term" value="F:tryptophan synthase activity"/>
    <property type="evidence" value="ECO:0007669"/>
    <property type="project" value="UniProtKB-UniRule"/>
</dbReference>
<feature type="domain" description="Tryptophan synthase beta chain-like PALP" evidence="18">
    <location>
        <begin position="377"/>
        <end position="689"/>
    </location>
</feature>
<feature type="region of interest" description="Disordered" evidence="16">
    <location>
        <begin position="308"/>
        <end position="330"/>
    </location>
</feature>
<dbReference type="InterPro" id="IPR011060">
    <property type="entry name" value="RibuloseP-bd_barrel"/>
</dbReference>
<dbReference type="Pfam" id="PF00218">
    <property type="entry name" value="IGPS"/>
    <property type="match status" value="1"/>
</dbReference>
<evidence type="ECO:0000256" key="16">
    <source>
        <dbReference type="SAM" id="MobiDB-lite"/>
    </source>
</evidence>
<dbReference type="GO" id="GO:0005737">
    <property type="term" value="C:cytoplasm"/>
    <property type="evidence" value="ECO:0007669"/>
    <property type="project" value="TreeGrafter"/>
</dbReference>
<dbReference type="AlphaFoldDB" id="A0A6N2QYR6"/>
<dbReference type="InterPro" id="IPR006653">
    <property type="entry name" value="Trp_synth_b_CS"/>
</dbReference>
<dbReference type="SUPFAM" id="SSF51366">
    <property type="entry name" value="Ribulose-phoshate binding barrel"/>
    <property type="match status" value="1"/>
</dbReference>
<comment type="similarity">
    <text evidence="15">Belongs to the TrpC family.</text>
</comment>
<dbReference type="Gene3D" id="3.20.20.70">
    <property type="entry name" value="Aldolase class I"/>
    <property type="match status" value="1"/>
</dbReference>
<dbReference type="PANTHER" id="PTHR48077:SF3">
    <property type="entry name" value="TRYPTOPHAN SYNTHASE"/>
    <property type="match status" value="1"/>
</dbReference>
<evidence type="ECO:0000256" key="4">
    <source>
        <dbReference type="ARBA" id="ARBA00004696"/>
    </source>
</evidence>
<dbReference type="InterPro" id="IPR023026">
    <property type="entry name" value="Trp_synth_beta/beta-like"/>
</dbReference>
<dbReference type="EC" id="4.2.1.20" evidence="14"/>
<comment type="subunit">
    <text evidence="7 14">Tetramer of two alpha and two beta chains.</text>
</comment>
<dbReference type="FunFam" id="3.40.50.1100:FF:000001">
    <property type="entry name" value="Tryptophan synthase beta chain"/>
    <property type="match status" value="1"/>
</dbReference>
<evidence type="ECO:0000256" key="7">
    <source>
        <dbReference type="ARBA" id="ARBA00011270"/>
    </source>
</evidence>
<comment type="function">
    <text evidence="3 14">The beta subunit is responsible for the synthesis of L-tryptophan from indole and L-serine.</text>
</comment>
<dbReference type="HAMAP" id="MF_00134_B">
    <property type="entry name" value="IGPS_B"/>
    <property type="match status" value="1"/>
</dbReference>
<name>A0A6N2QYR6_9ACTO</name>